<keyword evidence="7 9" id="KW-1015">Disulfide bond</keyword>
<feature type="chain" id="PRO_5003260141" description="CFEM domain-containing protein" evidence="10">
    <location>
        <begin position="20"/>
        <end position="121"/>
    </location>
</feature>
<comment type="subcellular location">
    <subcellularLocation>
        <location evidence="1">Membrane</location>
        <topology evidence="1">Lipid-anchor</topology>
        <topology evidence="1">GPI-anchor</topology>
    </subcellularLocation>
    <subcellularLocation>
        <location evidence="2">Secreted</location>
    </subcellularLocation>
</comment>
<evidence type="ECO:0000256" key="10">
    <source>
        <dbReference type="SAM" id="SignalP"/>
    </source>
</evidence>
<evidence type="ECO:0000259" key="11">
    <source>
        <dbReference type="PROSITE" id="PS52012"/>
    </source>
</evidence>
<name>F0XL69_GROCL</name>
<feature type="domain" description="CFEM" evidence="11">
    <location>
        <begin position="18"/>
        <end position="121"/>
    </location>
</feature>
<evidence type="ECO:0000256" key="5">
    <source>
        <dbReference type="ARBA" id="ARBA00022622"/>
    </source>
</evidence>
<keyword evidence="9" id="KW-0408">Iron</keyword>
<dbReference type="GO" id="GO:0098552">
    <property type="term" value="C:side of membrane"/>
    <property type="evidence" value="ECO:0007669"/>
    <property type="project" value="UniProtKB-KW"/>
</dbReference>
<dbReference type="GO" id="GO:0046872">
    <property type="term" value="F:metal ion binding"/>
    <property type="evidence" value="ECO:0007669"/>
    <property type="project" value="UniProtKB-UniRule"/>
</dbReference>
<feature type="signal peptide" evidence="10">
    <location>
        <begin position="1"/>
        <end position="19"/>
    </location>
</feature>
<organism evidence="13">
    <name type="scientific">Grosmannia clavigera (strain kw1407 / UAMH 11150)</name>
    <name type="common">Blue stain fungus</name>
    <name type="synonym">Graphiocladiella clavigera</name>
    <dbReference type="NCBI Taxonomy" id="655863"/>
    <lineage>
        <taxon>Eukaryota</taxon>
        <taxon>Fungi</taxon>
        <taxon>Dikarya</taxon>
        <taxon>Ascomycota</taxon>
        <taxon>Pezizomycotina</taxon>
        <taxon>Sordariomycetes</taxon>
        <taxon>Sordariomycetidae</taxon>
        <taxon>Ophiostomatales</taxon>
        <taxon>Ophiostomataceae</taxon>
        <taxon>Leptographium</taxon>
    </lineage>
</organism>
<accession>F0XL69</accession>
<sequence>MISALSFVLALGAAASVQAQAFAQAPAVTPPPCGPCSAAINAVPACASSCILSAAVTQGHCTNGDYGCQCSQSAVIRDAALNCVLGGCGLNGGLGVLGSVSKVCTCVSATGCSPAAATAAI</sequence>
<keyword evidence="9" id="KW-0349">Heme</keyword>
<dbReference type="PROSITE" id="PS52012">
    <property type="entry name" value="CFEM"/>
    <property type="match status" value="1"/>
</dbReference>
<keyword evidence="5" id="KW-0325">Glycoprotein</keyword>
<feature type="disulfide bond" evidence="9">
    <location>
        <begin position="61"/>
        <end position="68"/>
    </location>
</feature>
<evidence type="ECO:0000256" key="2">
    <source>
        <dbReference type="ARBA" id="ARBA00004613"/>
    </source>
</evidence>
<keyword evidence="5" id="KW-0336">GPI-anchor</keyword>
<dbReference type="InterPro" id="IPR008427">
    <property type="entry name" value="Extracellular_membr_CFEM_dom"/>
</dbReference>
<dbReference type="InParanoid" id="F0XL69"/>
<keyword evidence="9" id="KW-0479">Metal-binding</keyword>
<evidence type="ECO:0000313" key="13">
    <source>
        <dbReference type="Proteomes" id="UP000007796"/>
    </source>
</evidence>
<proteinExistence type="inferred from homology"/>
<protein>
    <recommendedName>
        <fullName evidence="11">CFEM domain-containing protein</fullName>
    </recommendedName>
</protein>
<evidence type="ECO:0000256" key="9">
    <source>
        <dbReference type="PROSITE-ProRule" id="PRU01356"/>
    </source>
</evidence>
<evidence type="ECO:0000256" key="1">
    <source>
        <dbReference type="ARBA" id="ARBA00004589"/>
    </source>
</evidence>
<keyword evidence="5" id="KW-0472">Membrane</keyword>
<dbReference type="STRING" id="655863.F0XL69"/>
<dbReference type="OrthoDB" id="3767534at2759"/>
<dbReference type="AlphaFoldDB" id="F0XL69"/>
<reference evidence="12 13" key="1">
    <citation type="journal article" date="2011" name="Proc. Natl. Acad. Sci. U.S.A.">
        <title>Genome and transcriptome analyses of the mountain pine beetle-fungal symbiont Grosmannia clavigera, a lodgepole pine pathogen.</title>
        <authorList>
            <person name="DiGuistini S."/>
            <person name="Wang Y."/>
            <person name="Liao N.Y."/>
            <person name="Taylor G."/>
            <person name="Tanguay P."/>
            <person name="Feau N."/>
            <person name="Henrissat B."/>
            <person name="Chan S.K."/>
            <person name="Hesse-Orce U."/>
            <person name="Alamouti S.M."/>
            <person name="Tsui C.K.M."/>
            <person name="Docking R.T."/>
            <person name="Levasseur A."/>
            <person name="Haridas S."/>
            <person name="Robertson G."/>
            <person name="Birol I."/>
            <person name="Holt R.A."/>
            <person name="Marra M.A."/>
            <person name="Hamelin R.C."/>
            <person name="Hirst M."/>
            <person name="Jones S.J.M."/>
            <person name="Bohlmann J."/>
            <person name="Breuil C."/>
        </authorList>
    </citation>
    <scope>NUCLEOTIDE SEQUENCE [LARGE SCALE GENOMIC DNA]</scope>
    <source>
        <strain evidence="13">kw1407 / UAMH 11150</strain>
    </source>
</reference>
<evidence type="ECO:0000256" key="3">
    <source>
        <dbReference type="ARBA" id="ARBA00010031"/>
    </source>
</evidence>
<evidence type="ECO:0000256" key="4">
    <source>
        <dbReference type="ARBA" id="ARBA00022525"/>
    </source>
</evidence>
<dbReference type="eggNOG" id="ENOG502SWM0">
    <property type="taxonomic scope" value="Eukaryota"/>
</dbReference>
<dbReference type="GO" id="GO:0005576">
    <property type="term" value="C:extracellular region"/>
    <property type="evidence" value="ECO:0007669"/>
    <property type="project" value="UniProtKB-SubCell"/>
</dbReference>
<evidence type="ECO:0000256" key="7">
    <source>
        <dbReference type="ARBA" id="ARBA00023157"/>
    </source>
</evidence>
<dbReference type="Pfam" id="PF05730">
    <property type="entry name" value="CFEM"/>
    <property type="match status" value="1"/>
</dbReference>
<dbReference type="GeneID" id="25981882"/>
<keyword evidence="6 10" id="KW-0732">Signal</keyword>
<dbReference type="Proteomes" id="UP000007796">
    <property type="component" value="Unassembled WGS sequence"/>
</dbReference>
<comment type="similarity">
    <text evidence="3">Belongs to the RBT5 family.</text>
</comment>
<keyword evidence="13" id="KW-1185">Reference proteome</keyword>
<keyword evidence="8" id="KW-0449">Lipoprotein</keyword>
<dbReference type="EMBL" id="GL629788">
    <property type="protein sequence ID" value="EFX01782.1"/>
    <property type="molecule type" value="Genomic_DNA"/>
</dbReference>
<gene>
    <name evidence="12" type="ORF">CMQ_8248</name>
</gene>
<dbReference type="HOGENOM" id="CLU_063084_6_1_1"/>
<evidence type="ECO:0000256" key="8">
    <source>
        <dbReference type="ARBA" id="ARBA00023288"/>
    </source>
</evidence>
<evidence type="ECO:0000313" key="12">
    <source>
        <dbReference type="EMBL" id="EFX01782.1"/>
    </source>
</evidence>
<feature type="binding site" description="axial binding residue" evidence="9">
    <location>
        <position position="65"/>
    </location>
    <ligand>
        <name>heme</name>
        <dbReference type="ChEBI" id="CHEBI:30413"/>
    </ligand>
    <ligandPart>
        <name>Fe</name>
        <dbReference type="ChEBI" id="CHEBI:18248"/>
    </ligandPart>
</feature>
<evidence type="ECO:0000256" key="6">
    <source>
        <dbReference type="ARBA" id="ARBA00022729"/>
    </source>
</evidence>
<keyword evidence="4" id="KW-0964">Secreted</keyword>
<comment type="caution">
    <text evidence="9">Lacks conserved residue(s) required for the propagation of feature annotation.</text>
</comment>
<dbReference type="RefSeq" id="XP_014171264.1">
    <property type="nucleotide sequence ID" value="XM_014315789.1"/>
</dbReference>